<sequence length="105" mass="12600">MALDSILSSPFDPSTNEKDATILQFIEEITKNIDVIQQNVLNDILTQNFQIKYHQNLKSNIRIVTYVDLQVKIEHRKYDPDRIPSQWRLAVMPKKIREKWDYRRK</sequence>
<comment type="caution">
    <text evidence="1">The sequence shown here is derived from an EMBL/GenBank/DDBJ whole genome shotgun (WGS) entry which is preliminary data.</text>
</comment>
<evidence type="ECO:0000313" key="1">
    <source>
        <dbReference type="EMBL" id="TMX03401.1"/>
    </source>
</evidence>
<protein>
    <submittedName>
        <fullName evidence="1">Uncharacterized protein</fullName>
    </submittedName>
</protein>
<reference evidence="1" key="1">
    <citation type="submission" date="2019-05" db="EMBL/GenBank/DDBJ databases">
        <title>The de novo reference genome and transcriptome assemblies of the wild tomato species Solanum chilense.</title>
        <authorList>
            <person name="Stam R."/>
            <person name="Nosenko T."/>
            <person name="Hoerger A.C."/>
            <person name="Stephan W."/>
            <person name="Seidel M.A."/>
            <person name="Kuhn J.M.M."/>
            <person name="Haberer G."/>
            <person name="Tellier A."/>
        </authorList>
    </citation>
    <scope>NUCLEOTIDE SEQUENCE</scope>
    <source>
        <tissue evidence="1">Mature leaves</tissue>
    </source>
</reference>
<dbReference type="AlphaFoldDB" id="A0A6N2CCT1"/>
<organism evidence="1">
    <name type="scientific">Solanum chilense</name>
    <name type="common">Tomato</name>
    <name type="synonym">Lycopersicon chilense</name>
    <dbReference type="NCBI Taxonomy" id="4083"/>
    <lineage>
        <taxon>Eukaryota</taxon>
        <taxon>Viridiplantae</taxon>
        <taxon>Streptophyta</taxon>
        <taxon>Embryophyta</taxon>
        <taxon>Tracheophyta</taxon>
        <taxon>Spermatophyta</taxon>
        <taxon>Magnoliopsida</taxon>
        <taxon>eudicotyledons</taxon>
        <taxon>Gunneridae</taxon>
        <taxon>Pentapetalae</taxon>
        <taxon>asterids</taxon>
        <taxon>lamiids</taxon>
        <taxon>Solanales</taxon>
        <taxon>Solanaceae</taxon>
        <taxon>Solanoideae</taxon>
        <taxon>Solaneae</taxon>
        <taxon>Solanum</taxon>
        <taxon>Solanum subgen. Lycopersicon</taxon>
    </lineage>
</organism>
<name>A0A6N2CCT1_SOLCI</name>
<dbReference type="EMBL" id="RXGB01000435">
    <property type="protein sequence ID" value="TMX03401.1"/>
    <property type="molecule type" value="Genomic_DNA"/>
</dbReference>
<proteinExistence type="predicted"/>
<accession>A0A6N2CCT1</accession>
<gene>
    <name evidence="1" type="ORF">EJD97_016481</name>
</gene>